<gene>
    <name evidence="2" type="ORF">EV44_g3960</name>
</gene>
<evidence type="ECO:0000313" key="3">
    <source>
        <dbReference type="Proteomes" id="UP000030854"/>
    </source>
</evidence>
<evidence type="ECO:0000313" key="2">
    <source>
        <dbReference type="EMBL" id="KHJ35816.1"/>
    </source>
</evidence>
<comment type="caution">
    <text evidence="2">The sequence shown here is derived from an EMBL/GenBank/DDBJ whole genome shotgun (WGS) entry which is preliminary data.</text>
</comment>
<dbReference type="HOGENOM" id="CLU_1134267_0_0_1"/>
<accession>A0A0B1PG35</accession>
<name>A0A0B1PG35_UNCNE</name>
<reference evidence="2 3" key="1">
    <citation type="journal article" date="2014" name="BMC Genomics">
        <title>Adaptive genomic structural variation in the grape powdery mildew pathogen, Erysiphe necator.</title>
        <authorList>
            <person name="Jones L."/>
            <person name="Riaz S."/>
            <person name="Morales-Cruz A."/>
            <person name="Amrine K.C."/>
            <person name="McGuire B."/>
            <person name="Gubler W.D."/>
            <person name="Walker M.A."/>
            <person name="Cantu D."/>
        </authorList>
    </citation>
    <scope>NUCLEOTIDE SEQUENCE [LARGE SCALE GENOMIC DNA]</scope>
    <source>
        <strain evidence="3">c</strain>
    </source>
</reference>
<organism evidence="2 3">
    <name type="scientific">Uncinula necator</name>
    <name type="common">Grape powdery mildew</name>
    <dbReference type="NCBI Taxonomy" id="52586"/>
    <lineage>
        <taxon>Eukaryota</taxon>
        <taxon>Fungi</taxon>
        <taxon>Dikarya</taxon>
        <taxon>Ascomycota</taxon>
        <taxon>Pezizomycotina</taxon>
        <taxon>Leotiomycetes</taxon>
        <taxon>Erysiphales</taxon>
        <taxon>Erysiphaceae</taxon>
        <taxon>Erysiphe</taxon>
    </lineage>
</organism>
<feature type="compositionally biased region" description="Polar residues" evidence="1">
    <location>
        <begin position="236"/>
        <end position="252"/>
    </location>
</feature>
<proteinExistence type="predicted"/>
<protein>
    <submittedName>
        <fullName evidence="2">Uncharacterized protein</fullName>
    </submittedName>
</protein>
<dbReference type="Proteomes" id="UP000030854">
    <property type="component" value="Unassembled WGS sequence"/>
</dbReference>
<dbReference type="EMBL" id="JNVN01000245">
    <property type="protein sequence ID" value="KHJ35816.1"/>
    <property type="molecule type" value="Genomic_DNA"/>
</dbReference>
<feature type="region of interest" description="Disordered" evidence="1">
    <location>
        <begin position="186"/>
        <end position="256"/>
    </location>
</feature>
<keyword evidence="3" id="KW-1185">Reference proteome</keyword>
<dbReference type="STRING" id="52586.A0A0B1PG35"/>
<feature type="compositionally biased region" description="Low complexity" evidence="1">
    <location>
        <begin position="213"/>
        <end position="232"/>
    </location>
</feature>
<sequence>MSITLKTVPVEAHWSIDLVERYHALLKCSFQIISEELKDLKTGKDVILQMAIKAINDSAGPNGLIPTLQVFGAYPRMCHSDPPNPSIAQRATAIQKAMNEIKKINCKHLVNNALNQRNGLRTEDIHDLSLNSEVLVWREAKVGKAGRWDGPFKLISIENETCKLAPLSGPTDFRSTLVKPYYRDIRNYDNENNNNDNDSNNHSHYNDNDNDNTDININNSNDFNDSNNICNDRTLESTTQNNIETPLRQNLPRNRELPTRFRIPNVAML</sequence>
<dbReference type="AlphaFoldDB" id="A0A0B1PG35"/>
<evidence type="ECO:0000256" key="1">
    <source>
        <dbReference type="SAM" id="MobiDB-lite"/>
    </source>
</evidence>